<dbReference type="PANTHER" id="PTHR42756:SF1">
    <property type="entry name" value="TRANSCRIPTIONAL REPRESSOR OF EMRAB OPERON"/>
    <property type="match status" value="1"/>
</dbReference>
<organism evidence="5 6">
    <name type="scientific">Methanobrevibacter ruminantium (strain ATCC 35063 / DSM 1093 / JCM 13430 / OCM 146 / M1)</name>
    <name type="common">Methanobacterium ruminantium</name>
    <dbReference type="NCBI Taxonomy" id="634498"/>
    <lineage>
        <taxon>Archaea</taxon>
        <taxon>Methanobacteriati</taxon>
        <taxon>Methanobacteriota</taxon>
        <taxon>Methanomada group</taxon>
        <taxon>Methanobacteria</taxon>
        <taxon>Methanobacteriales</taxon>
        <taxon>Methanobacteriaceae</taxon>
        <taxon>Methanobrevibacter</taxon>
    </lineage>
</organism>
<dbReference type="PATRIC" id="fig|634498.28.peg.221"/>
<keyword evidence="6" id="KW-1185">Reference proteome</keyword>
<evidence type="ECO:0000256" key="1">
    <source>
        <dbReference type="ARBA" id="ARBA00023015"/>
    </source>
</evidence>
<gene>
    <name evidence="5" type="ordered locus">mru_0217</name>
</gene>
<dbReference type="SMART" id="SM00347">
    <property type="entry name" value="HTH_MARR"/>
    <property type="match status" value="1"/>
</dbReference>
<dbReference type="PROSITE" id="PS01117">
    <property type="entry name" value="HTH_MARR_1"/>
    <property type="match status" value="1"/>
</dbReference>
<evidence type="ECO:0000313" key="5">
    <source>
        <dbReference type="EMBL" id="ADC46069.1"/>
    </source>
</evidence>
<protein>
    <submittedName>
        <fullName evidence="5">Transcriptional regulator MarR family</fullName>
    </submittedName>
</protein>
<feature type="domain" description="HTH marR-type" evidence="4">
    <location>
        <begin position="1"/>
        <end position="132"/>
    </location>
</feature>
<proteinExistence type="predicted"/>
<accession>D3DZB4</accession>
<dbReference type="PANTHER" id="PTHR42756">
    <property type="entry name" value="TRANSCRIPTIONAL REGULATOR, MARR"/>
    <property type="match status" value="1"/>
</dbReference>
<dbReference type="PRINTS" id="PR00598">
    <property type="entry name" value="HTHMARR"/>
</dbReference>
<keyword evidence="2" id="KW-0238">DNA-binding</keyword>
<dbReference type="Pfam" id="PF01047">
    <property type="entry name" value="MarR"/>
    <property type="match status" value="1"/>
</dbReference>
<dbReference type="InterPro" id="IPR023187">
    <property type="entry name" value="Tscrpt_reg_MarR-type_CS"/>
</dbReference>
<keyword evidence="1" id="KW-0805">Transcription regulation</keyword>
<dbReference type="InterPro" id="IPR000835">
    <property type="entry name" value="HTH_MarR-typ"/>
</dbReference>
<keyword evidence="3" id="KW-0804">Transcription</keyword>
<dbReference type="SUPFAM" id="SSF46785">
    <property type="entry name" value="Winged helix' DNA-binding domain"/>
    <property type="match status" value="1"/>
</dbReference>
<dbReference type="GO" id="GO:0003700">
    <property type="term" value="F:DNA-binding transcription factor activity"/>
    <property type="evidence" value="ECO:0007669"/>
    <property type="project" value="InterPro"/>
</dbReference>
<dbReference type="GO" id="GO:0003677">
    <property type="term" value="F:DNA binding"/>
    <property type="evidence" value="ECO:0007669"/>
    <property type="project" value="UniProtKB-KW"/>
</dbReference>
<reference evidence="5 6" key="1">
    <citation type="journal article" date="2010" name="PLoS ONE">
        <title>The genome sequence of the rumen methanogen Methanobrevibacter ruminantium reveals new possibilities for controlling ruminant methane emissions.</title>
        <authorList>
            <person name="Leahy S.C."/>
            <person name="Kelly W.J."/>
            <person name="Altermann E."/>
            <person name="Ronimus R.S."/>
            <person name="Yeoman C.J."/>
            <person name="Pacheco D.M."/>
            <person name="Li D."/>
            <person name="Kong Z."/>
            <person name="McTavish S."/>
            <person name="Sang C."/>
            <person name="Lambie S.C."/>
            <person name="Janssen P.H."/>
            <person name="Dey D."/>
            <person name="Attwood G.T."/>
        </authorList>
    </citation>
    <scope>NUCLEOTIDE SEQUENCE [LARGE SCALE GENOMIC DNA]</scope>
    <source>
        <strain evidence="6">ATCC 35063 / DSM 1093 / JCM 13430 / OCM 146 / M1</strain>
    </source>
</reference>
<dbReference type="STRING" id="634498.mru_0217"/>
<dbReference type="PROSITE" id="PS50995">
    <property type="entry name" value="HTH_MARR_2"/>
    <property type="match status" value="1"/>
</dbReference>
<evidence type="ECO:0000259" key="4">
    <source>
        <dbReference type="PROSITE" id="PS50995"/>
    </source>
</evidence>
<dbReference type="EMBL" id="CP001719">
    <property type="protein sequence ID" value="ADC46069.1"/>
    <property type="molecule type" value="Genomic_DNA"/>
</dbReference>
<dbReference type="HOGENOM" id="CLU_083287_18_0_2"/>
<dbReference type="KEGG" id="mru:mru_0217"/>
<evidence type="ECO:0000313" key="6">
    <source>
        <dbReference type="Proteomes" id="UP000008680"/>
    </source>
</evidence>
<sequence>MPFIALIHHISQNKLRYARKNPNHIDMVHEGRYLMEIHKRKNLSQDDLANIFGQSKGTIAKALRKLEDKGYVERIINQNNRRKYILKTTQEGEKLAILLEEDLSSWEEAVGIDKLDDETKNQLRKIARKTEEILKEE</sequence>
<dbReference type="AlphaFoldDB" id="D3DZB4"/>
<evidence type="ECO:0000256" key="3">
    <source>
        <dbReference type="ARBA" id="ARBA00023163"/>
    </source>
</evidence>
<name>D3DZB4_METRM</name>
<evidence type="ECO:0000256" key="2">
    <source>
        <dbReference type="ARBA" id="ARBA00023125"/>
    </source>
</evidence>
<dbReference type="InterPro" id="IPR036390">
    <property type="entry name" value="WH_DNA-bd_sf"/>
</dbReference>
<dbReference type="Proteomes" id="UP000008680">
    <property type="component" value="Chromosome"/>
</dbReference>
<dbReference type="eggNOG" id="arCOG03177">
    <property type="taxonomic scope" value="Archaea"/>
</dbReference>
<dbReference type="InterPro" id="IPR036388">
    <property type="entry name" value="WH-like_DNA-bd_sf"/>
</dbReference>
<dbReference type="Gene3D" id="1.10.10.10">
    <property type="entry name" value="Winged helix-like DNA-binding domain superfamily/Winged helix DNA-binding domain"/>
    <property type="match status" value="1"/>
</dbReference>